<dbReference type="OrthoDB" id="4299240at2"/>
<dbReference type="InterPro" id="IPR007278">
    <property type="entry name" value="DUF397"/>
</dbReference>
<protein>
    <submittedName>
        <fullName evidence="2">DUF397 domain-containing protein</fullName>
    </submittedName>
</protein>
<sequence length="89" mass="9288">MATIGRPLAPTKEFVVSINNGANVDLSGATWRKAGNGEGKDSVEVALLADGHIGLRDGKNPDGPALVFTPSEWAAFTAGVHDGEFDRPE</sequence>
<comment type="caution">
    <text evidence="2">The sequence shown here is derived from an EMBL/GenBank/DDBJ whole genome shotgun (WGS) entry which is preliminary data.</text>
</comment>
<accession>A0A5N0ERM7</accession>
<evidence type="ECO:0000259" key="1">
    <source>
        <dbReference type="Pfam" id="PF04149"/>
    </source>
</evidence>
<evidence type="ECO:0000313" key="2">
    <source>
        <dbReference type="EMBL" id="KAA8890491.1"/>
    </source>
</evidence>
<evidence type="ECO:0000313" key="3">
    <source>
        <dbReference type="Proteomes" id="UP000323876"/>
    </source>
</evidence>
<dbReference type="Proteomes" id="UP000323876">
    <property type="component" value="Unassembled WGS sequence"/>
</dbReference>
<name>A0A5N0ERM7_9NOCA</name>
<proteinExistence type="predicted"/>
<dbReference type="EMBL" id="VXLC01000001">
    <property type="protein sequence ID" value="KAA8890491.1"/>
    <property type="molecule type" value="Genomic_DNA"/>
</dbReference>
<reference evidence="2 3" key="1">
    <citation type="submission" date="2019-09" db="EMBL/GenBank/DDBJ databases">
        <authorList>
            <person name="Wang X."/>
        </authorList>
    </citation>
    <scope>NUCLEOTIDE SEQUENCE [LARGE SCALE GENOMIC DNA]</scope>
    <source>
        <strain evidence="2 3">CICC 11023</strain>
    </source>
</reference>
<dbReference type="Pfam" id="PF04149">
    <property type="entry name" value="DUF397"/>
    <property type="match status" value="1"/>
</dbReference>
<keyword evidence="3" id="KW-1185">Reference proteome</keyword>
<organism evidence="2 3">
    <name type="scientific">Nocardia colli</name>
    <dbReference type="NCBI Taxonomy" id="2545717"/>
    <lineage>
        <taxon>Bacteria</taxon>
        <taxon>Bacillati</taxon>
        <taxon>Actinomycetota</taxon>
        <taxon>Actinomycetes</taxon>
        <taxon>Mycobacteriales</taxon>
        <taxon>Nocardiaceae</taxon>
        <taxon>Nocardia</taxon>
    </lineage>
</organism>
<feature type="domain" description="DUF397" evidence="1">
    <location>
        <begin position="29"/>
        <end position="80"/>
    </location>
</feature>
<gene>
    <name evidence="2" type="ORF">F3087_04215</name>
</gene>
<dbReference type="AlphaFoldDB" id="A0A5N0ERM7"/>